<feature type="non-terminal residue" evidence="1">
    <location>
        <position position="131"/>
    </location>
</feature>
<protein>
    <submittedName>
        <fullName evidence="1">Uncharacterized protein</fullName>
    </submittedName>
</protein>
<dbReference type="EMBL" id="UINC01020229">
    <property type="protein sequence ID" value="SVA85130.1"/>
    <property type="molecule type" value="Genomic_DNA"/>
</dbReference>
<organism evidence="1">
    <name type="scientific">marine metagenome</name>
    <dbReference type="NCBI Taxonomy" id="408172"/>
    <lineage>
        <taxon>unclassified sequences</taxon>
        <taxon>metagenomes</taxon>
        <taxon>ecological metagenomes</taxon>
    </lineage>
</organism>
<gene>
    <name evidence="1" type="ORF">METZ01_LOCUS137984</name>
</gene>
<reference evidence="1" key="1">
    <citation type="submission" date="2018-05" db="EMBL/GenBank/DDBJ databases">
        <authorList>
            <person name="Lanie J.A."/>
            <person name="Ng W.-L."/>
            <person name="Kazmierczak K.M."/>
            <person name="Andrzejewski T.M."/>
            <person name="Davidsen T.M."/>
            <person name="Wayne K.J."/>
            <person name="Tettelin H."/>
            <person name="Glass J.I."/>
            <person name="Rusch D."/>
            <person name="Podicherti R."/>
            <person name="Tsui H.-C.T."/>
            <person name="Winkler M.E."/>
        </authorList>
    </citation>
    <scope>NUCLEOTIDE SEQUENCE</scope>
</reference>
<dbReference type="AlphaFoldDB" id="A0A381Z7B2"/>
<name>A0A381Z7B2_9ZZZZ</name>
<accession>A0A381Z7B2</accession>
<proteinExistence type="predicted"/>
<sequence length="131" mass="15352">MKKYLFTFLFLANFVFGESYSDRLLVYVDNSVTGFAIDANTGRTSLEELNQEMDNIEATAIYQWLPNARPTDRDHDIYLNRYYVIQLSSSRVDIDDLVEEVGSLESILTSETMPIFRPTYIPNDPYWNQQW</sequence>
<evidence type="ECO:0000313" key="1">
    <source>
        <dbReference type="EMBL" id="SVA85130.1"/>
    </source>
</evidence>